<name>A0ABD2K849_HETSC</name>
<evidence type="ECO:0000256" key="1">
    <source>
        <dbReference type="SAM" id="MobiDB-lite"/>
    </source>
</evidence>
<sequence>MCHEKSDKTARLIAGPYVRLLLLFSPAGSGFGFDGALPSPPFRREGAAGNKKWGEGGGRRRSSSKQRKCDESVVGGGGDGTGGPPDRPSALGRRGLLAKMRSGRAEQQQRREMYKAPPSKQNGMAPEGRGKPTKGGGRKSWLEGERKKEGTSMPAAPSAAPQPPDRPLRLGPAVCLWRRLTLLFSLLLLLFLSDDTRTDGSVGTEDVNRTLSVLLLLLCPAGGAVSDVFLSVLRLSLFVVAVVTCQLEPNNFSPDEHQLIEAFACKGKMCCYVVHLWQQTPHRLCALLGDDVWWLLPPPKSYYA</sequence>
<evidence type="ECO:0000313" key="2">
    <source>
        <dbReference type="EMBL" id="KAL3099028.1"/>
    </source>
</evidence>
<feature type="compositionally biased region" description="Basic and acidic residues" evidence="1">
    <location>
        <begin position="103"/>
        <end position="114"/>
    </location>
</feature>
<organism evidence="2 3">
    <name type="scientific">Heterodera schachtii</name>
    <name type="common">Sugarbeet cyst nematode worm</name>
    <name type="synonym">Tylenchus schachtii</name>
    <dbReference type="NCBI Taxonomy" id="97005"/>
    <lineage>
        <taxon>Eukaryota</taxon>
        <taxon>Metazoa</taxon>
        <taxon>Ecdysozoa</taxon>
        <taxon>Nematoda</taxon>
        <taxon>Chromadorea</taxon>
        <taxon>Rhabditida</taxon>
        <taxon>Tylenchina</taxon>
        <taxon>Tylenchomorpha</taxon>
        <taxon>Tylenchoidea</taxon>
        <taxon>Heteroderidae</taxon>
        <taxon>Heteroderinae</taxon>
        <taxon>Heterodera</taxon>
    </lineage>
</organism>
<comment type="caution">
    <text evidence="2">The sequence shown here is derived from an EMBL/GenBank/DDBJ whole genome shotgun (WGS) entry which is preliminary data.</text>
</comment>
<feature type="compositionally biased region" description="Basic and acidic residues" evidence="1">
    <location>
        <begin position="140"/>
        <end position="150"/>
    </location>
</feature>
<feature type="region of interest" description="Disordered" evidence="1">
    <location>
        <begin position="32"/>
        <end position="165"/>
    </location>
</feature>
<keyword evidence="3" id="KW-1185">Reference proteome</keyword>
<dbReference type="Proteomes" id="UP001620645">
    <property type="component" value="Unassembled WGS sequence"/>
</dbReference>
<protein>
    <submittedName>
        <fullName evidence="2">Uncharacterized protein</fullName>
    </submittedName>
</protein>
<evidence type="ECO:0000313" key="3">
    <source>
        <dbReference type="Proteomes" id="UP001620645"/>
    </source>
</evidence>
<dbReference type="EMBL" id="JBICCN010000042">
    <property type="protein sequence ID" value="KAL3099028.1"/>
    <property type="molecule type" value="Genomic_DNA"/>
</dbReference>
<proteinExistence type="predicted"/>
<gene>
    <name evidence="2" type="ORF">niasHS_001016</name>
</gene>
<dbReference type="AlphaFoldDB" id="A0ABD2K849"/>
<feature type="compositionally biased region" description="Gly residues" evidence="1">
    <location>
        <begin position="74"/>
        <end position="83"/>
    </location>
</feature>
<feature type="compositionally biased region" description="Basic and acidic residues" evidence="1">
    <location>
        <begin position="42"/>
        <end position="58"/>
    </location>
</feature>
<reference evidence="2 3" key="1">
    <citation type="submission" date="2024-10" db="EMBL/GenBank/DDBJ databases">
        <authorList>
            <person name="Kim D."/>
        </authorList>
    </citation>
    <scope>NUCLEOTIDE SEQUENCE [LARGE SCALE GENOMIC DNA]</scope>
    <source>
        <strain evidence="2">Taebaek</strain>
    </source>
</reference>
<accession>A0ABD2K849</accession>